<evidence type="ECO:0000313" key="3">
    <source>
        <dbReference type="Proteomes" id="UP001396334"/>
    </source>
</evidence>
<reference evidence="2 3" key="1">
    <citation type="journal article" date="2024" name="G3 (Bethesda)">
        <title>Genome assembly of Hibiscus sabdariffa L. provides insights into metabolisms of medicinal natural products.</title>
        <authorList>
            <person name="Kim T."/>
        </authorList>
    </citation>
    <scope>NUCLEOTIDE SEQUENCE [LARGE SCALE GENOMIC DNA]</scope>
    <source>
        <strain evidence="2">TK-2024</strain>
        <tissue evidence="2">Old leaves</tissue>
    </source>
</reference>
<dbReference type="PANTHER" id="PTHR33870">
    <property type="entry name" value="CARDIOMYOPATHY-ASSOCIATED PROTEIN"/>
    <property type="match status" value="1"/>
</dbReference>
<name>A0ABR2SVP1_9ROSI</name>
<comment type="caution">
    <text evidence="2">The sequence shown here is derived from an EMBL/GenBank/DDBJ whole genome shotgun (WGS) entry which is preliminary data.</text>
</comment>
<feature type="region of interest" description="Disordered" evidence="1">
    <location>
        <begin position="27"/>
        <end position="61"/>
    </location>
</feature>
<accession>A0ABR2SVP1</accession>
<feature type="region of interest" description="Disordered" evidence="1">
    <location>
        <begin position="92"/>
        <end position="181"/>
    </location>
</feature>
<evidence type="ECO:0000313" key="2">
    <source>
        <dbReference type="EMBL" id="KAK9029204.1"/>
    </source>
</evidence>
<feature type="compositionally biased region" description="Basic and acidic residues" evidence="1">
    <location>
        <begin position="92"/>
        <end position="109"/>
    </location>
</feature>
<feature type="compositionally biased region" description="Basic and acidic residues" evidence="1">
    <location>
        <begin position="119"/>
        <end position="128"/>
    </location>
</feature>
<sequence length="181" mass="20546">MYSSPVIVCSAIYIRFYLKTKHPESQRIKEKDSGGRLSSGREFVNTSKKPSLRPQKSVRRNARKEVLEWDGKYSEEKEVLFVRSTYEEDSKLIFDRDSPHDETGTDRALDVPNTVFDNETLKPRRVSDDTFQGSTGTGPGDGKLEVKSLEEADGAGEKATQDDQKSHMDLGLTELERDKRL</sequence>
<dbReference type="Proteomes" id="UP001396334">
    <property type="component" value="Unassembled WGS sequence"/>
</dbReference>
<evidence type="ECO:0000256" key="1">
    <source>
        <dbReference type="SAM" id="MobiDB-lite"/>
    </source>
</evidence>
<protein>
    <submittedName>
        <fullName evidence="2">Uncharacterized protein</fullName>
    </submittedName>
</protein>
<feature type="compositionally biased region" description="Basic and acidic residues" evidence="1">
    <location>
        <begin position="142"/>
        <end position="181"/>
    </location>
</feature>
<gene>
    <name evidence="2" type="ORF">V6N11_026325</name>
</gene>
<keyword evidence="3" id="KW-1185">Reference proteome</keyword>
<dbReference type="PANTHER" id="PTHR33870:SF32">
    <property type="match status" value="1"/>
</dbReference>
<dbReference type="EMBL" id="JBBPBN010000011">
    <property type="protein sequence ID" value="KAK9029204.1"/>
    <property type="molecule type" value="Genomic_DNA"/>
</dbReference>
<organism evidence="2 3">
    <name type="scientific">Hibiscus sabdariffa</name>
    <name type="common">roselle</name>
    <dbReference type="NCBI Taxonomy" id="183260"/>
    <lineage>
        <taxon>Eukaryota</taxon>
        <taxon>Viridiplantae</taxon>
        <taxon>Streptophyta</taxon>
        <taxon>Embryophyta</taxon>
        <taxon>Tracheophyta</taxon>
        <taxon>Spermatophyta</taxon>
        <taxon>Magnoliopsida</taxon>
        <taxon>eudicotyledons</taxon>
        <taxon>Gunneridae</taxon>
        <taxon>Pentapetalae</taxon>
        <taxon>rosids</taxon>
        <taxon>malvids</taxon>
        <taxon>Malvales</taxon>
        <taxon>Malvaceae</taxon>
        <taxon>Malvoideae</taxon>
        <taxon>Hibiscus</taxon>
    </lineage>
</organism>
<proteinExistence type="predicted"/>